<keyword evidence="5" id="KW-0206">Cytoskeleton</keyword>
<dbReference type="GO" id="GO:0005737">
    <property type="term" value="C:cytoplasm"/>
    <property type="evidence" value="ECO:0007669"/>
    <property type="project" value="UniProtKB-ARBA"/>
</dbReference>
<dbReference type="PANTHER" id="PTHR44981">
    <property type="entry name" value="PERICENTRIN-LIKE PROTEIN, ISOFORM F"/>
    <property type="match status" value="1"/>
</dbReference>
<evidence type="ECO:0000256" key="4">
    <source>
        <dbReference type="ARBA" id="ARBA00023054"/>
    </source>
</evidence>
<reference evidence="8" key="1">
    <citation type="submission" date="2022-03" db="EMBL/GenBank/DDBJ databases">
        <authorList>
            <person name="Tunstrom K."/>
        </authorList>
    </citation>
    <scope>NUCLEOTIDE SEQUENCE</scope>
</reference>
<keyword evidence="4" id="KW-0175">Coiled coil</keyword>
<protein>
    <recommendedName>
        <fullName evidence="7">Pericentrin/AKAP-450 centrosomal targeting domain-containing protein</fullName>
    </recommendedName>
</protein>
<dbReference type="GO" id="GO:0007165">
    <property type="term" value="P:signal transduction"/>
    <property type="evidence" value="ECO:0007669"/>
    <property type="project" value="InterPro"/>
</dbReference>
<dbReference type="PANTHER" id="PTHR44981:SF2">
    <property type="entry name" value="PERICENTRIN-LIKE PROTEIN, ISOFORM F"/>
    <property type="match status" value="1"/>
</dbReference>
<dbReference type="AlphaFoldDB" id="A0AAU9U6G8"/>
<proteinExistence type="predicted"/>
<evidence type="ECO:0000256" key="2">
    <source>
        <dbReference type="ARBA" id="ARBA00022490"/>
    </source>
</evidence>
<feature type="region of interest" description="Disordered" evidence="6">
    <location>
        <begin position="123"/>
        <end position="154"/>
    </location>
</feature>
<keyword evidence="2" id="KW-0963">Cytoplasm</keyword>
<keyword evidence="3" id="KW-0597">Phosphoprotein</keyword>
<evidence type="ECO:0000256" key="1">
    <source>
        <dbReference type="ARBA" id="ARBA00004300"/>
    </source>
</evidence>
<name>A0AAU9U6G8_EUPED</name>
<dbReference type="InterPro" id="IPR019528">
    <property type="entry name" value="PACT_domain"/>
</dbReference>
<evidence type="ECO:0000256" key="3">
    <source>
        <dbReference type="ARBA" id="ARBA00022553"/>
    </source>
</evidence>
<evidence type="ECO:0000256" key="6">
    <source>
        <dbReference type="SAM" id="MobiDB-lite"/>
    </source>
</evidence>
<dbReference type="EMBL" id="CAKOGL010000012">
    <property type="protein sequence ID" value="CAH2093300.1"/>
    <property type="molecule type" value="Genomic_DNA"/>
</dbReference>
<keyword evidence="9" id="KW-1185">Reference proteome</keyword>
<evidence type="ECO:0000313" key="8">
    <source>
        <dbReference type="EMBL" id="CAH2093300.1"/>
    </source>
</evidence>
<gene>
    <name evidence="8" type="ORF">EEDITHA_LOCUS8977</name>
</gene>
<dbReference type="GO" id="GO:0005813">
    <property type="term" value="C:centrosome"/>
    <property type="evidence" value="ECO:0007669"/>
    <property type="project" value="UniProtKB-SubCell"/>
</dbReference>
<sequence>MNTPPKRLYLNKVAYRSDFGRSSRSAGNDNAVSQIRYLHGRWVRLESCRKALVWQKRYLQRVLAGYAELERRLRLTAPAPPVRGLKRFKCVAWAAVAAARMAFLVRRREQARALAAAALLRPARPERPERPGTPVLSPPTREAGAGAGAGAGPAASASAVRRALLRTRPLKLPYSPSVPESIQRLPFGVNSPHDDHLVISSPRGDAAVYLHKLDSVSRRLSARDAVRDTP</sequence>
<comment type="subcellular location">
    <subcellularLocation>
        <location evidence="1">Cytoplasm</location>
        <location evidence="1">Cytoskeleton</location>
        <location evidence="1">Microtubule organizing center</location>
        <location evidence="1">Centrosome</location>
    </subcellularLocation>
</comment>
<evidence type="ECO:0000313" key="9">
    <source>
        <dbReference type="Proteomes" id="UP001153954"/>
    </source>
</evidence>
<evidence type="ECO:0000259" key="7">
    <source>
        <dbReference type="Pfam" id="PF10495"/>
    </source>
</evidence>
<organism evidence="8 9">
    <name type="scientific">Euphydryas editha</name>
    <name type="common">Edith's checkerspot</name>
    <dbReference type="NCBI Taxonomy" id="104508"/>
    <lineage>
        <taxon>Eukaryota</taxon>
        <taxon>Metazoa</taxon>
        <taxon>Ecdysozoa</taxon>
        <taxon>Arthropoda</taxon>
        <taxon>Hexapoda</taxon>
        <taxon>Insecta</taxon>
        <taxon>Pterygota</taxon>
        <taxon>Neoptera</taxon>
        <taxon>Endopterygota</taxon>
        <taxon>Lepidoptera</taxon>
        <taxon>Glossata</taxon>
        <taxon>Ditrysia</taxon>
        <taxon>Papilionoidea</taxon>
        <taxon>Nymphalidae</taxon>
        <taxon>Nymphalinae</taxon>
        <taxon>Euphydryas</taxon>
    </lineage>
</organism>
<dbReference type="GO" id="GO:0060090">
    <property type="term" value="F:molecular adaptor activity"/>
    <property type="evidence" value="ECO:0007669"/>
    <property type="project" value="InterPro"/>
</dbReference>
<comment type="caution">
    <text evidence="8">The sequence shown here is derived from an EMBL/GenBank/DDBJ whole genome shotgun (WGS) entry which is preliminary data.</text>
</comment>
<evidence type="ECO:0000256" key="5">
    <source>
        <dbReference type="ARBA" id="ARBA00023212"/>
    </source>
</evidence>
<dbReference type="Proteomes" id="UP001153954">
    <property type="component" value="Unassembled WGS sequence"/>
</dbReference>
<dbReference type="Pfam" id="PF10495">
    <property type="entry name" value="PACT_coil_coil"/>
    <property type="match status" value="1"/>
</dbReference>
<dbReference type="InterPro" id="IPR028745">
    <property type="entry name" value="AKAP9/Pericentrin"/>
</dbReference>
<feature type="domain" description="Pericentrin/AKAP-450 centrosomal targeting" evidence="7">
    <location>
        <begin position="41"/>
        <end position="106"/>
    </location>
</feature>
<accession>A0AAU9U6G8</accession>